<dbReference type="EMBL" id="CM056810">
    <property type="protein sequence ID" value="KAJ8646428.1"/>
    <property type="molecule type" value="Genomic_DNA"/>
</dbReference>
<proteinExistence type="predicted"/>
<organism evidence="1 2">
    <name type="scientific">Persea americana</name>
    <name type="common">Avocado</name>
    <dbReference type="NCBI Taxonomy" id="3435"/>
    <lineage>
        <taxon>Eukaryota</taxon>
        <taxon>Viridiplantae</taxon>
        <taxon>Streptophyta</taxon>
        <taxon>Embryophyta</taxon>
        <taxon>Tracheophyta</taxon>
        <taxon>Spermatophyta</taxon>
        <taxon>Magnoliopsida</taxon>
        <taxon>Magnoliidae</taxon>
        <taxon>Laurales</taxon>
        <taxon>Lauraceae</taxon>
        <taxon>Persea</taxon>
    </lineage>
</organism>
<evidence type="ECO:0000313" key="2">
    <source>
        <dbReference type="Proteomes" id="UP001234297"/>
    </source>
</evidence>
<evidence type="ECO:0000313" key="1">
    <source>
        <dbReference type="EMBL" id="KAJ8646428.1"/>
    </source>
</evidence>
<sequence length="214" mass="24054">MPNPRRNSNPNNPFESHLQSQSQSISLSSLIFFLKRPQAFPFLLSIFLFLTWVFLRFQKHQAPQHFNSQTQHQSEEVRKGDDVNANLVRFNSDFPSLIIKDKRGWLLNPVIAAKEAGVLGGAQSCVSAHVGEIRPGGVRGNHRHHFCNETFIIWGAKTKFRLENHHMEEKGYAEVTVEADEVAISASPSGTAHALVNIDDKRSTFFLGCQDSTS</sequence>
<accession>A0ACC2MLN7</accession>
<reference evidence="1 2" key="1">
    <citation type="journal article" date="2022" name="Hortic Res">
        <title>A haplotype resolved chromosomal level avocado genome allows analysis of novel avocado genes.</title>
        <authorList>
            <person name="Nath O."/>
            <person name="Fletcher S.J."/>
            <person name="Hayward A."/>
            <person name="Shaw L.M."/>
            <person name="Masouleh A.K."/>
            <person name="Furtado A."/>
            <person name="Henry R.J."/>
            <person name="Mitter N."/>
        </authorList>
    </citation>
    <scope>NUCLEOTIDE SEQUENCE [LARGE SCALE GENOMIC DNA]</scope>
    <source>
        <strain evidence="2">cv. Hass</strain>
    </source>
</reference>
<keyword evidence="2" id="KW-1185">Reference proteome</keyword>
<gene>
    <name evidence="1" type="ORF">MRB53_008176</name>
</gene>
<comment type="caution">
    <text evidence="1">The sequence shown here is derived from an EMBL/GenBank/DDBJ whole genome shotgun (WGS) entry which is preliminary data.</text>
</comment>
<dbReference type="Proteomes" id="UP001234297">
    <property type="component" value="Chromosome 2"/>
</dbReference>
<protein>
    <submittedName>
        <fullName evidence="1">Uncharacterized protein</fullName>
    </submittedName>
</protein>
<name>A0ACC2MLN7_PERAE</name>